<evidence type="ECO:0000313" key="1">
    <source>
        <dbReference type="EMBL" id="SON49253.1"/>
    </source>
</evidence>
<dbReference type="KEGG" id="vta:A1274"/>
<dbReference type="AlphaFoldDB" id="A0A2N8ZBJ0"/>
<evidence type="ECO:0008006" key="3">
    <source>
        <dbReference type="Google" id="ProtNLM"/>
    </source>
</evidence>
<name>A0A2N8ZBJ0_9VIBR</name>
<organism evidence="1 2">
    <name type="scientific">Vibrio tapetis subsp. tapetis</name>
    <dbReference type="NCBI Taxonomy" id="1671868"/>
    <lineage>
        <taxon>Bacteria</taxon>
        <taxon>Pseudomonadati</taxon>
        <taxon>Pseudomonadota</taxon>
        <taxon>Gammaproteobacteria</taxon>
        <taxon>Vibrionales</taxon>
        <taxon>Vibrionaceae</taxon>
        <taxon>Vibrio</taxon>
    </lineage>
</organism>
<dbReference type="Pfam" id="PF08907">
    <property type="entry name" value="DUF1853"/>
    <property type="match status" value="1"/>
</dbReference>
<dbReference type="OrthoDB" id="378654at2"/>
<protein>
    <recommendedName>
        <fullName evidence="3">Type II citrate synthase</fullName>
    </recommendedName>
</protein>
<reference evidence="1 2" key="1">
    <citation type="submission" date="2017-10" db="EMBL/GenBank/DDBJ databases">
        <authorList>
            <person name="Banno H."/>
            <person name="Chua N.-H."/>
        </authorList>
    </citation>
    <scope>NUCLEOTIDE SEQUENCE [LARGE SCALE GENOMIC DNA]</scope>
    <source>
        <strain evidence="1">Vibrio tapetis CECT4600</strain>
    </source>
</reference>
<dbReference type="RefSeq" id="WP_102521954.1">
    <property type="nucleotide sequence ID" value="NZ_LT960611.1"/>
</dbReference>
<dbReference type="InterPro" id="IPR015003">
    <property type="entry name" value="DUF1853"/>
</dbReference>
<gene>
    <name evidence="1" type="ORF">VTAP4600_A1274</name>
</gene>
<sequence>MVGESLMQWVQNRPSVLMEKPPVVGYSPFSLLDIEERPIYLNHSRLGFVYQDVCAQLFRLSKTYHIEAEEIQLFDQKRTLGAIDFIIRNLEKSELEHWEVAVKFYLLHDKKWFGPNAADRLDIKLSRMLNHQLEMSNTHSFIDRHPNWTSIKPKLLMQGRLHINPFSPEPIPTHSLGYEIQPDSIDGFWCFYSQRHLITSSLYSLTKIQWTTGTHCFSNPIDNLSESRVTYAQTENNEFWFIVPDDWPNNVRD</sequence>
<evidence type="ECO:0000313" key="2">
    <source>
        <dbReference type="Proteomes" id="UP000235828"/>
    </source>
</evidence>
<keyword evidence="2" id="KW-1185">Reference proteome</keyword>
<dbReference type="EMBL" id="LT960611">
    <property type="protein sequence ID" value="SON49253.1"/>
    <property type="molecule type" value="Genomic_DNA"/>
</dbReference>
<dbReference type="Proteomes" id="UP000235828">
    <property type="component" value="Chromosome A"/>
</dbReference>
<accession>A0A2N8ZBJ0</accession>
<proteinExistence type="predicted"/>